<sequence>MNGKKRSISVGVDVCDVQKEWDEALCPICMEHPHNAVLLLCSSHAKGCRSYICDTSYRHSNCLDRFRKLNLESRSNSPETPAPPNLQGSDDAEPPVSFGIELPVGHGTHDRNEGIRRTRRSRDLAEYANRREVSERPDFESSRVRSETEGFVKKASLKCPLCRGDVLGWTVVEEARNYLNQKCRSCTRESCTFGGNYCELRRHARTDHPRVRPAEVDQSRQRAWRRFEHQREHEDIVSAIRSAMPGAVVFGDYVIDHSDRVPSERERTSGDTSGSLFPTLFFIQMLESMQSLAGPRSRPWPRTRHRRHSGGSSRQRYLWGENLLGLQDEDGDGDDSFTEEEEMNAVEQGSSSGPRQRRRLSQSRSRRDRS</sequence>
<proteinExistence type="predicted"/>
<organism evidence="2 3">
    <name type="scientific">Saponaria officinalis</name>
    <name type="common">Common soapwort</name>
    <name type="synonym">Lychnis saponaria</name>
    <dbReference type="NCBI Taxonomy" id="3572"/>
    <lineage>
        <taxon>Eukaryota</taxon>
        <taxon>Viridiplantae</taxon>
        <taxon>Streptophyta</taxon>
        <taxon>Embryophyta</taxon>
        <taxon>Tracheophyta</taxon>
        <taxon>Spermatophyta</taxon>
        <taxon>Magnoliopsida</taxon>
        <taxon>eudicotyledons</taxon>
        <taxon>Gunneridae</taxon>
        <taxon>Pentapetalae</taxon>
        <taxon>Caryophyllales</taxon>
        <taxon>Caryophyllaceae</taxon>
        <taxon>Caryophylleae</taxon>
        <taxon>Saponaria</taxon>
    </lineage>
</organism>
<feature type="compositionally biased region" description="Basic residues" evidence="1">
    <location>
        <begin position="299"/>
        <end position="309"/>
    </location>
</feature>
<feature type="region of interest" description="Disordered" evidence="1">
    <location>
        <begin position="73"/>
        <end position="122"/>
    </location>
</feature>
<reference evidence="2 3" key="1">
    <citation type="submission" date="2024-03" db="EMBL/GenBank/DDBJ databases">
        <title>WGS assembly of Saponaria officinalis var. Norfolk2.</title>
        <authorList>
            <person name="Jenkins J."/>
            <person name="Shu S."/>
            <person name="Grimwood J."/>
            <person name="Barry K."/>
            <person name="Goodstein D."/>
            <person name="Schmutz J."/>
            <person name="Leebens-Mack J."/>
            <person name="Osbourn A."/>
        </authorList>
    </citation>
    <scope>NUCLEOTIDE SEQUENCE [LARGE SCALE GENOMIC DNA]</scope>
    <source>
        <strain evidence="3">cv. Norfolk2</strain>
        <strain evidence="2">JIC</strain>
        <tissue evidence="2">Leaf</tissue>
    </source>
</reference>
<feature type="compositionally biased region" description="Low complexity" evidence="1">
    <location>
        <begin position="310"/>
        <end position="326"/>
    </location>
</feature>
<dbReference type="AlphaFoldDB" id="A0AAW1LDF6"/>
<gene>
    <name evidence="2" type="ORF">RND81_04G098200</name>
</gene>
<dbReference type="EMBL" id="JBDFQZ010000004">
    <property type="protein sequence ID" value="KAK9733871.1"/>
    <property type="molecule type" value="Genomic_DNA"/>
</dbReference>
<evidence type="ECO:0000313" key="3">
    <source>
        <dbReference type="Proteomes" id="UP001443914"/>
    </source>
</evidence>
<accession>A0AAW1LDF6</accession>
<evidence type="ECO:0000313" key="2">
    <source>
        <dbReference type="EMBL" id="KAK9733872.1"/>
    </source>
</evidence>
<dbReference type="PANTHER" id="PTHR31197:SF2">
    <property type="entry name" value="C2H2-TYPE DOMAIN-CONTAINING PROTEIN"/>
    <property type="match status" value="1"/>
</dbReference>
<evidence type="ECO:0000256" key="1">
    <source>
        <dbReference type="SAM" id="MobiDB-lite"/>
    </source>
</evidence>
<feature type="region of interest" description="Disordered" evidence="1">
    <location>
        <begin position="293"/>
        <end position="370"/>
    </location>
</feature>
<keyword evidence="3" id="KW-1185">Reference proteome</keyword>
<dbReference type="EMBL" id="JBDFQZ010000004">
    <property type="protein sequence ID" value="KAK9733872.1"/>
    <property type="molecule type" value="Genomic_DNA"/>
</dbReference>
<protein>
    <recommendedName>
        <fullName evidence="4">Zinc finger, RING/FYVE/PHD-type</fullName>
    </recommendedName>
</protein>
<dbReference type="Proteomes" id="UP001443914">
    <property type="component" value="Unassembled WGS sequence"/>
</dbReference>
<feature type="compositionally biased region" description="Basic and acidic residues" evidence="1">
    <location>
        <begin position="107"/>
        <end position="122"/>
    </location>
</feature>
<feature type="compositionally biased region" description="Basic residues" evidence="1">
    <location>
        <begin position="355"/>
        <end position="370"/>
    </location>
</feature>
<dbReference type="EMBL" id="JBDFQZ010000004">
    <property type="protein sequence ID" value="KAK9733870.1"/>
    <property type="molecule type" value="Genomic_DNA"/>
</dbReference>
<dbReference type="InterPro" id="IPR013083">
    <property type="entry name" value="Znf_RING/FYVE/PHD"/>
</dbReference>
<name>A0AAW1LDF6_SAPOF</name>
<dbReference type="Gene3D" id="3.30.40.10">
    <property type="entry name" value="Zinc/RING finger domain, C3HC4 (zinc finger)"/>
    <property type="match status" value="1"/>
</dbReference>
<evidence type="ECO:0008006" key="4">
    <source>
        <dbReference type="Google" id="ProtNLM"/>
    </source>
</evidence>
<dbReference type="PANTHER" id="PTHR31197">
    <property type="entry name" value="OS01G0612600 PROTEIN"/>
    <property type="match status" value="1"/>
</dbReference>
<comment type="caution">
    <text evidence="2">The sequence shown here is derived from an EMBL/GenBank/DDBJ whole genome shotgun (WGS) entry which is preliminary data.</text>
</comment>
<dbReference type="InterPro" id="IPR012866">
    <property type="entry name" value="DUF1644"/>
</dbReference>
<dbReference type="Pfam" id="PF07800">
    <property type="entry name" value="DUF1644"/>
    <property type="match status" value="1"/>
</dbReference>
<feature type="compositionally biased region" description="Acidic residues" evidence="1">
    <location>
        <begin position="327"/>
        <end position="344"/>
    </location>
</feature>